<evidence type="ECO:0000313" key="2">
    <source>
        <dbReference type="Proteomes" id="UP001055811"/>
    </source>
</evidence>
<reference evidence="1 2" key="2">
    <citation type="journal article" date="2022" name="Mol. Ecol. Resour.">
        <title>The genomes of chicory, endive, great burdock and yacon provide insights into Asteraceae paleo-polyploidization history and plant inulin production.</title>
        <authorList>
            <person name="Fan W."/>
            <person name="Wang S."/>
            <person name="Wang H."/>
            <person name="Wang A."/>
            <person name="Jiang F."/>
            <person name="Liu H."/>
            <person name="Zhao H."/>
            <person name="Xu D."/>
            <person name="Zhang Y."/>
        </authorList>
    </citation>
    <scope>NUCLEOTIDE SEQUENCE [LARGE SCALE GENOMIC DNA]</scope>
    <source>
        <strain evidence="2">cv. Punajuju</strain>
        <tissue evidence="1">Leaves</tissue>
    </source>
</reference>
<name>A0ACB9BQV9_CICIN</name>
<organism evidence="1 2">
    <name type="scientific">Cichorium intybus</name>
    <name type="common">Chicory</name>
    <dbReference type="NCBI Taxonomy" id="13427"/>
    <lineage>
        <taxon>Eukaryota</taxon>
        <taxon>Viridiplantae</taxon>
        <taxon>Streptophyta</taxon>
        <taxon>Embryophyta</taxon>
        <taxon>Tracheophyta</taxon>
        <taxon>Spermatophyta</taxon>
        <taxon>Magnoliopsida</taxon>
        <taxon>eudicotyledons</taxon>
        <taxon>Gunneridae</taxon>
        <taxon>Pentapetalae</taxon>
        <taxon>asterids</taxon>
        <taxon>campanulids</taxon>
        <taxon>Asterales</taxon>
        <taxon>Asteraceae</taxon>
        <taxon>Cichorioideae</taxon>
        <taxon>Cichorieae</taxon>
        <taxon>Cichoriinae</taxon>
        <taxon>Cichorium</taxon>
    </lineage>
</organism>
<dbReference type="EMBL" id="CM042014">
    <property type="protein sequence ID" value="KAI3724368.1"/>
    <property type="molecule type" value="Genomic_DNA"/>
</dbReference>
<keyword evidence="2" id="KW-1185">Reference proteome</keyword>
<reference evidence="2" key="1">
    <citation type="journal article" date="2022" name="Mol. Ecol. Resour.">
        <title>The genomes of chicory, endive, great burdock and yacon provide insights into Asteraceae palaeo-polyploidization history and plant inulin production.</title>
        <authorList>
            <person name="Fan W."/>
            <person name="Wang S."/>
            <person name="Wang H."/>
            <person name="Wang A."/>
            <person name="Jiang F."/>
            <person name="Liu H."/>
            <person name="Zhao H."/>
            <person name="Xu D."/>
            <person name="Zhang Y."/>
        </authorList>
    </citation>
    <scope>NUCLEOTIDE SEQUENCE [LARGE SCALE GENOMIC DNA]</scope>
    <source>
        <strain evidence="2">cv. Punajuju</strain>
    </source>
</reference>
<gene>
    <name evidence="1" type="ORF">L2E82_36140</name>
</gene>
<protein>
    <submittedName>
        <fullName evidence="1">Uncharacterized protein</fullName>
    </submittedName>
</protein>
<dbReference type="Proteomes" id="UP001055811">
    <property type="component" value="Linkage Group LG06"/>
</dbReference>
<evidence type="ECO:0000313" key="1">
    <source>
        <dbReference type="EMBL" id="KAI3724368.1"/>
    </source>
</evidence>
<accession>A0ACB9BQV9</accession>
<sequence>MCSPLPYLDRRSSNVKQLNLFGLLVVAIPEDNVTANKTPVEVSSLGLKVLSLFQSEHLGIVSGWFEFDSRVIFVFYAGVSNWQQLNIPSLLFFRSNLQSSRLRSSLIARDMNSDHDFEYVFTKFWKQSDDVNPTKLDFLYMIFSCLAESNEADMVITYGSVGIDLNAICSKILPILERLEQLREVSESLNSNAHCYSNGWDVF</sequence>
<proteinExistence type="predicted"/>
<comment type="caution">
    <text evidence="1">The sequence shown here is derived from an EMBL/GenBank/DDBJ whole genome shotgun (WGS) entry which is preliminary data.</text>
</comment>